<dbReference type="GO" id="GO:0060070">
    <property type="term" value="P:canonical Wnt signaling pathway"/>
    <property type="evidence" value="ECO:0007669"/>
    <property type="project" value="TreeGrafter"/>
</dbReference>
<comment type="subcellular location">
    <subcellularLocation>
        <location evidence="1">Cytoplasm</location>
    </subcellularLocation>
</comment>
<dbReference type="InterPro" id="IPR003351">
    <property type="entry name" value="Dishevelled_protein_dom"/>
</dbReference>
<gene>
    <name evidence="8" type="ORF">SKAU_G00114150</name>
</gene>
<keyword evidence="2" id="KW-0217">Developmental protein</keyword>
<evidence type="ECO:0000259" key="7">
    <source>
        <dbReference type="PROSITE" id="PS50841"/>
    </source>
</evidence>
<dbReference type="Gene3D" id="2.30.42.10">
    <property type="match status" value="1"/>
</dbReference>
<keyword evidence="4 5" id="KW-0879">Wnt signaling pathway</keyword>
<feature type="domain" description="DIX" evidence="7">
    <location>
        <begin position="1"/>
        <end position="85"/>
    </location>
</feature>
<dbReference type="PROSITE" id="PS50841">
    <property type="entry name" value="DIX"/>
    <property type="match status" value="1"/>
</dbReference>
<dbReference type="SUPFAM" id="SSF50156">
    <property type="entry name" value="PDZ domain-like"/>
    <property type="match status" value="1"/>
</dbReference>
<accession>A0A9Q1J7L8</accession>
<dbReference type="SMART" id="SM00021">
    <property type="entry name" value="DAX"/>
    <property type="match status" value="1"/>
</dbReference>
<dbReference type="InterPro" id="IPR038207">
    <property type="entry name" value="DIX_dom_sf"/>
</dbReference>
<evidence type="ECO:0000313" key="9">
    <source>
        <dbReference type="Proteomes" id="UP001152622"/>
    </source>
</evidence>
<proteinExistence type="predicted"/>
<dbReference type="Gene3D" id="2.40.240.130">
    <property type="match status" value="1"/>
</dbReference>
<reference evidence="8" key="1">
    <citation type="journal article" date="2023" name="Science">
        <title>Genome structures resolve the early diversification of teleost fishes.</title>
        <authorList>
            <person name="Parey E."/>
            <person name="Louis A."/>
            <person name="Montfort J."/>
            <person name="Bouchez O."/>
            <person name="Roques C."/>
            <person name="Iampietro C."/>
            <person name="Lluch J."/>
            <person name="Castinel A."/>
            <person name="Donnadieu C."/>
            <person name="Desvignes T."/>
            <person name="Floi Bucao C."/>
            <person name="Jouanno E."/>
            <person name="Wen M."/>
            <person name="Mejri S."/>
            <person name="Dirks R."/>
            <person name="Jansen H."/>
            <person name="Henkel C."/>
            <person name="Chen W.J."/>
            <person name="Zahm M."/>
            <person name="Cabau C."/>
            <person name="Klopp C."/>
            <person name="Thompson A.W."/>
            <person name="Robinson-Rechavi M."/>
            <person name="Braasch I."/>
            <person name="Lecointre G."/>
            <person name="Bobe J."/>
            <person name="Postlethwait J.H."/>
            <person name="Berthelot C."/>
            <person name="Roest Crollius H."/>
            <person name="Guiguen Y."/>
        </authorList>
    </citation>
    <scope>NUCLEOTIDE SEQUENCE</scope>
    <source>
        <strain evidence="8">WJC10195</strain>
    </source>
</reference>
<comment type="caution">
    <text evidence="8">The sequence shown here is derived from an EMBL/GenBank/DDBJ whole genome shotgun (WGS) entry which is preliminary data.</text>
</comment>
<evidence type="ECO:0000256" key="5">
    <source>
        <dbReference type="PROSITE-ProRule" id="PRU00069"/>
    </source>
</evidence>
<keyword evidence="3" id="KW-0963">Cytoplasm</keyword>
<dbReference type="EMBL" id="JAINUF010000003">
    <property type="protein sequence ID" value="KAJ8371387.1"/>
    <property type="molecule type" value="Genomic_DNA"/>
</dbReference>
<dbReference type="Pfam" id="PF02377">
    <property type="entry name" value="Dishevelled"/>
    <property type="match status" value="1"/>
</dbReference>
<dbReference type="Pfam" id="PF00778">
    <property type="entry name" value="DIX"/>
    <property type="match status" value="1"/>
</dbReference>
<evidence type="ECO:0000256" key="1">
    <source>
        <dbReference type="ARBA" id="ARBA00004496"/>
    </source>
</evidence>
<evidence type="ECO:0000256" key="3">
    <source>
        <dbReference type="ARBA" id="ARBA00022490"/>
    </source>
</evidence>
<dbReference type="OrthoDB" id="10031689at2759"/>
<dbReference type="InterPro" id="IPR001158">
    <property type="entry name" value="DIX"/>
</dbReference>
<dbReference type="PANTHER" id="PTHR10878">
    <property type="entry name" value="SEGMENT POLARITY PROTEIN DISHEVELLED"/>
    <property type="match status" value="1"/>
</dbReference>
<dbReference type="InterPro" id="IPR029071">
    <property type="entry name" value="Ubiquitin-like_domsf"/>
</dbReference>
<feature type="compositionally biased region" description="Low complexity" evidence="6">
    <location>
        <begin position="215"/>
        <end position="227"/>
    </location>
</feature>
<dbReference type="AlphaFoldDB" id="A0A9Q1J7L8"/>
<dbReference type="InterPro" id="IPR015506">
    <property type="entry name" value="Dsh/Dvl-rel"/>
</dbReference>
<feature type="compositionally biased region" description="Basic residues" evidence="6">
    <location>
        <begin position="228"/>
        <end position="241"/>
    </location>
</feature>
<evidence type="ECO:0000256" key="2">
    <source>
        <dbReference type="ARBA" id="ARBA00022473"/>
    </source>
</evidence>
<keyword evidence="9" id="KW-1185">Reference proteome</keyword>
<dbReference type="InterPro" id="IPR036034">
    <property type="entry name" value="PDZ_sf"/>
</dbReference>
<protein>
    <recommendedName>
        <fullName evidence="7">DIX domain-containing protein</fullName>
    </recommendedName>
</protein>
<dbReference type="Proteomes" id="UP001152622">
    <property type="component" value="Chromosome 3"/>
</dbReference>
<feature type="compositionally biased region" description="Basic and acidic residues" evidence="6">
    <location>
        <begin position="149"/>
        <end position="169"/>
    </location>
</feature>
<name>A0A9Q1J7L8_SYNKA</name>
<feature type="compositionally biased region" description="Low complexity" evidence="6">
    <location>
        <begin position="184"/>
        <end position="205"/>
    </location>
</feature>
<dbReference type="FunFam" id="2.40.240.130:FF:000001">
    <property type="entry name" value="Segment polarity protein dishevelled homolog DVL-1"/>
    <property type="match status" value="1"/>
</dbReference>
<dbReference type="PANTHER" id="PTHR10878:SF5">
    <property type="entry name" value="SEGMENT POLARITY PROTEIN DISHEVELLED HOMOLOG DVL-1-RELATED"/>
    <property type="match status" value="1"/>
</dbReference>
<feature type="region of interest" description="Disordered" evidence="6">
    <location>
        <begin position="89"/>
        <end position="248"/>
    </location>
</feature>
<dbReference type="GO" id="GO:0005109">
    <property type="term" value="F:frizzled binding"/>
    <property type="evidence" value="ECO:0007669"/>
    <property type="project" value="TreeGrafter"/>
</dbReference>
<dbReference type="GO" id="GO:0005829">
    <property type="term" value="C:cytosol"/>
    <property type="evidence" value="ECO:0007669"/>
    <property type="project" value="TreeGrafter"/>
</dbReference>
<dbReference type="SUPFAM" id="SSF54236">
    <property type="entry name" value="Ubiquitin-like"/>
    <property type="match status" value="1"/>
</dbReference>
<sequence>MAETKIIYHIDEEETPYLVKLTVPPEKVTLADFKNVLNNRPVNNYKFFFKSMDQDFGVVKEEISDDNTKLPCFNGRVVSWLVLAESSQSDGGFQCTESPPGAAPSPGENGGHRRLQTPPPSRASKGQCHANAVSSRDGLDTETGSESLLSHRRERERERARRRARETEFPRVNGHTKTDRLARDSAMGYDSSSMMSSELESSSFIDSEEDDDTSRLSSSTEQSSSSKLLRRHKRRRRRQKVAKIDRSSSFSSITDSTMSLNIITVTLNMEKYNFLGISIVGQSNERGDGGIYIGSIMKGGGCGC</sequence>
<organism evidence="8 9">
    <name type="scientific">Synaphobranchus kaupii</name>
    <name type="common">Kaup's arrowtooth eel</name>
    <dbReference type="NCBI Taxonomy" id="118154"/>
    <lineage>
        <taxon>Eukaryota</taxon>
        <taxon>Metazoa</taxon>
        <taxon>Chordata</taxon>
        <taxon>Craniata</taxon>
        <taxon>Vertebrata</taxon>
        <taxon>Euteleostomi</taxon>
        <taxon>Actinopterygii</taxon>
        <taxon>Neopterygii</taxon>
        <taxon>Teleostei</taxon>
        <taxon>Anguilliformes</taxon>
        <taxon>Synaphobranchidae</taxon>
        <taxon>Synaphobranchus</taxon>
    </lineage>
</organism>
<evidence type="ECO:0000256" key="6">
    <source>
        <dbReference type="SAM" id="MobiDB-lite"/>
    </source>
</evidence>
<evidence type="ECO:0000313" key="8">
    <source>
        <dbReference type="EMBL" id="KAJ8371387.1"/>
    </source>
</evidence>
<evidence type="ECO:0000256" key="4">
    <source>
        <dbReference type="ARBA" id="ARBA00022687"/>
    </source>
</evidence>